<dbReference type="SMART" id="SM00421">
    <property type="entry name" value="HTH_LUXR"/>
    <property type="match status" value="1"/>
</dbReference>
<dbReference type="InterPro" id="IPR016032">
    <property type="entry name" value="Sig_transdc_resp-reg_C-effctor"/>
</dbReference>
<dbReference type="PROSITE" id="PS50043">
    <property type="entry name" value="HTH_LUXR_2"/>
    <property type="match status" value="1"/>
</dbReference>
<evidence type="ECO:0000259" key="5">
    <source>
        <dbReference type="PROSITE" id="PS50110"/>
    </source>
</evidence>
<evidence type="ECO:0000259" key="4">
    <source>
        <dbReference type="PROSITE" id="PS50043"/>
    </source>
</evidence>
<dbReference type="EMBL" id="CP001032">
    <property type="protein sequence ID" value="ACB74569.1"/>
    <property type="molecule type" value="Genomic_DNA"/>
</dbReference>
<dbReference type="PANTHER" id="PTHR43214">
    <property type="entry name" value="TWO-COMPONENT RESPONSE REGULATOR"/>
    <property type="match status" value="1"/>
</dbReference>
<feature type="domain" description="Response regulatory" evidence="5">
    <location>
        <begin position="8"/>
        <end position="124"/>
    </location>
</feature>
<feature type="modified residue" description="4-aspartylphosphate" evidence="3">
    <location>
        <position position="59"/>
    </location>
</feature>
<dbReference type="CDD" id="cd17535">
    <property type="entry name" value="REC_NarL-like"/>
    <property type="match status" value="1"/>
</dbReference>
<dbReference type="PRINTS" id="PR00038">
    <property type="entry name" value="HTHLUXR"/>
</dbReference>
<dbReference type="GO" id="GO:0000160">
    <property type="term" value="P:phosphorelay signal transduction system"/>
    <property type="evidence" value="ECO:0007669"/>
    <property type="project" value="InterPro"/>
</dbReference>
<dbReference type="OrthoDB" id="9796655at2"/>
<name>B1ZR82_OPITP</name>
<dbReference type="PROSITE" id="PS00622">
    <property type="entry name" value="HTH_LUXR_1"/>
    <property type="match status" value="1"/>
</dbReference>
<keyword evidence="2" id="KW-0238">DNA-binding</keyword>
<dbReference type="GO" id="GO:0006355">
    <property type="term" value="P:regulation of DNA-templated transcription"/>
    <property type="evidence" value="ECO:0007669"/>
    <property type="project" value="InterPro"/>
</dbReference>
<dbReference type="AlphaFoldDB" id="B1ZR82"/>
<dbReference type="HOGENOM" id="CLU_000445_90_0_0"/>
<feature type="domain" description="HTH luxR-type" evidence="4">
    <location>
        <begin position="140"/>
        <end position="205"/>
    </location>
</feature>
<gene>
    <name evidence="6" type="ordered locus">Oter_1284</name>
</gene>
<dbReference type="GO" id="GO:0003677">
    <property type="term" value="F:DNA binding"/>
    <property type="evidence" value="ECO:0007669"/>
    <property type="project" value="UniProtKB-KW"/>
</dbReference>
<dbReference type="CDD" id="cd06170">
    <property type="entry name" value="LuxR_C_like"/>
    <property type="match status" value="1"/>
</dbReference>
<dbReference type="KEGG" id="ote:Oter_1284"/>
<evidence type="ECO:0000313" key="7">
    <source>
        <dbReference type="Proteomes" id="UP000007013"/>
    </source>
</evidence>
<evidence type="ECO:0000256" key="3">
    <source>
        <dbReference type="PROSITE-ProRule" id="PRU00169"/>
    </source>
</evidence>
<dbReference type="PANTHER" id="PTHR43214:SF43">
    <property type="entry name" value="TWO-COMPONENT RESPONSE REGULATOR"/>
    <property type="match status" value="1"/>
</dbReference>
<dbReference type="SUPFAM" id="SSF52172">
    <property type="entry name" value="CheY-like"/>
    <property type="match status" value="1"/>
</dbReference>
<dbReference type="eggNOG" id="COG2197">
    <property type="taxonomic scope" value="Bacteria"/>
</dbReference>
<organism evidence="6 7">
    <name type="scientific">Opitutus terrae (strain DSM 11246 / JCM 15787 / PB90-1)</name>
    <dbReference type="NCBI Taxonomy" id="452637"/>
    <lineage>
        <taxon>Bacteria</taxon>
        <taxon>Pseudomonadati</taxon>
        <taxon>Verrucomicrobiota</taxon>
        <taxon>Opitutia</taxon>
        <taxon>Opitutales</taxon>
        <taxon>Opitutaceae</taxon>
        <taxon>Opitutus</taxon>
    </lineage>
</organism>
<evidence type="ECO:0000256" key="1">
    <source>
        <dbReference type="ARBA" id="ARBA00022553"/>
    </source>
</evidence>
<evidence type="ECO:0000256" key="2">
    <source>
        <dbReference type="ARBA" id="ARBA00023125"/>
    </source>
</evidence>
<protein>
    <submittedName>
        <fullName evidence="6">Two component transcriptional regulator, LuxR family</fullName>
    </submittedName>
</protein>
<dbReference type="SMART" id="SM00448">
    <property type="entry name" value="REC"/>
    <property type="match status" value="1"/>
</dbReference>
<sequence>MSRPAKLRILVADDHFIVRSGLVSLIHAEPDMSVVAQAADGAEAVALFTQHQPDVALLDLRMPVRSGTEAIEQIRRDHPHARILVLTAFSGDEDIRKALRAGARGYVLKSSTGEGLIPAIRAVAAGEPWIPNDVATRLAMRSSYEELTSREIQVLQEIAKGKANKEIAAVLAISEYTVKDHLKNIMGKLHVAVRTEAVTAAVQRGIIEL</sequence>
<dbReference type="PROSITE" id="PS50110">
    <property type="entry name" value="RESPONSE_REGULATORY"/>
    <property type="match status" value="1"/>
</dbReference>
<dbReference type="STRING" id="452637.Oter_1284"/>
<dbReference type="InterPro" id="IPR001789">
    <property type="entry name" value="Sig_transdc_resp-reg_receiver"/>
</dbReference>
<dbReference type="SUPFAM" id="SSF46894">
    <property type="entry name" value="C-terminal effector domain of the bipartite response regulators"/>
    <property type="match status" value="1"/>
</dbReference>
<dbReference type="Pfam" id="PF00072">
    <property type="entry name" value="Response_reg"/>
    <property type="match status" value="1"/>
</dbReference>
<dbReference type="Gene3D" id="3.40.50.2300">
    <property type="match status" value="1"/>
</dbReference>
<dbReference type="InterPro" id="IPR000792">
    <property type="entry name" value="Tscrpt_reg_LuxR_C"/>
</dbReference>
<dbReference type="InterPro" id="IPR058245">
    <property type="entry name" value="NreC/VraR/RcsB-like_REC"/>
</dbReference>
<dbReference type="InterPro" id="IPR011006">
    <property type="entry name" value="CheY-like_superfamily"/>
</dbReference>
<proteinExistence type="predicted"/>
<dbReference type="Proteomes" id="UP000007013">
    <property type="component" value="Chromosome"/>
</dbReference>
<dbReference type="RefSeq" id="WP_012374107.1">
    <property type="nucleotide sequence ID" value="NC_010571.1"/>
</dbReference>
<keyword evidence="7" id="KW-1185">Reference proteome</keyword>
<dbReference type="Pfam" id="PF00196">
    <property type="entry name" value="GerE"/>
    <property type="match status" value="1"/>
</dbReference>
<dbReference type="InterPro" id="IPR039420">
    <property type="entry name" value="WalR-like"/>
</dbReference>
<accession>B1ZR82</accession>
<keyword evidence="1 3" id="KW-0597">Phosphoprotein</keyword>
<evidence type="ECO:0000313" key="6">
    <source>
        <dbReference type="EMBL" id="ACB74569.1"/>
    </source>
</evidence>
<reference evidence="6 7" key="1">
    <citation type="journal article" date="2011" name="J. Bacteriol.">
        <title>Genome sequence of the verrucomicrobium Opitutus terrae PB90-1, an abundant inhabitant of rice paddy soil ecosystems.</title>
        <authorList>
            <person name="van Passel M.W."/>
            <person name="Kant R."/>
            <person name="Palva A."/>
            <person name="Copeland A."/>
            <person name="Lucas S."/>
            <person name="Lapidus A."/>
            <person name="Glavina del Rio T."/>
            <person name="Pitluck S."/>
            <person name="Goltsman E."/>
            <person name="Clum A."/>
            <person name="Sun H."/>
            <person name="Schmutz J."/>
            <person name="Larimer F.W."/>
            <person name="Land M.L."/>
            <person name="Hauser L."/>
            <person name="Kyrpides N."/>
            <person name="Mikhailova N."/>
            <person name="Richardson P.P."/>
            <person name="Janssen P.H."/>
            <person name="de Vos W.M."/>
            <person name="Smidt H."/>
        </authorList>
    </citation>
    <scope>NUCLEOTIDE SEQUENCE [LARGE SCALE GENOMIC DNA]</scope>
    <source>
        <strain evidence="7">DSM 11246 / JCM 15787 / PB90-1</strain>
    </source>
</reference>